<sequence length="155" mass="17554">MDKLAPSERHSYTYNERTIYQWDQTLSEVNIYIEVPKGVRGKQLSVEIKPSHIIVGITPNPPYLDKDLAHRVISAESFWTLEDGTLHLQLCKAEKGKPWRSAIAGHEISASDEEQERQRLLLERFQEEHPGFDFSGASVNGQAPDANTFMGGMKT</sequence>
<protein>
    <recommendedName>
        <fullName evidence="1">CS domain-containing protein</fullName>
    </recommendedName>
</protein>
<dbReference type="InterPro" id="IPR007052">
    <property type="entry name" value="CS_dom"/>
</dbReference>
<dbReference type="InterPro" id="IPR037898">
    <property type="entry name" value="NudC_fam"/>
</dbReference>
<dbReference type="PANTHER" id="PTHR12356:SF18">
    <property type="entry name" value="NUDC DOMAIN-CONTAINING PROTEIN 2"/>
    <property type="match status" value="1"/>
</dbReference>
<dbReference type="InterPro" id="IPR008978">
    <property type="entry name" value="HSP20-like_chaperone"/>
</dbReference>
<dbReference type="GO" id="GO:0051082">
    <property type="term" value="F:unfolded protein binding"/>
    <property type="evidence" value="ECO:0007669"/>
    <property type="project" value="TreeGrafter"/>
</dbReference>
<gene>
    <name evidence="2" type="ORF">CVIRNUC_001895</name>
</gene>
<dbReference type="GO" id="GO:0006457">
    <property type="term" value="P:protein folding"/>
    <property type="evidence" value="ECO:0007669"/>
    <property type="project" value="TreeGrafter"/>
</dbReference>
<comment type="caution">
    <text evidence="2">The sequence shown here is derived from an EMBL/GenBank/DDBJ whole genome shotgun (WGS) entry which is preliminary data.</text>
</comment>
<dbReference type="EMBL" id="CAUYUE010000003">
    <property type="protein sequence ID" value="CAK0749242.1"/>
    <property type="molecule type" value="Genomic_DNA"/>
</dbReference>
<keyword evidence="3" id="KW-1185">Reference proteome</keyword>
<feature type="domain" description="CS" evidence="1">
    <location>
        <begin position="15"/>
        <end position="103"/>
    </location>
</feature>
<dbReference type="GO" id="GO:0005737">
    <property type="term" value="C:cytoplasm"/>
    <property type="evidence" value="ECO:0007669"/>
    <property type="project" value="TreeGrafter"/>
</dbReference>
<evidence type="ECO:0000313" key="2">
    <source>
        <dbReference type="EMBL" id="CAK0749242.1"/>
    </source>
</evidence>
<evidence type="ECO:0000259" key="1">
    <source>
        <dbReference type="PROSITE" id="PS51203"/>
    </source>
</evidence>
<reference evidence="2 3" key="1">
    <citation type="submission" date="2023-10" db="EMBL/GenBank/DDBJ databases">
        <authorList>
            <person name="Maclean D."/>
            <person name="Macfadyen A."/>
        </authorList>
    </citation>
    <scope>NUCLEOTIDE SEQUENCE [LARGE SCALE GENOMIC DNA]</scope>
</reference>
<dbReference type="AlphaFoldDB" id="A0AAV1HU90"/>
<evidence type="ECO:0000313" key="3">
    <source>
        <dbReference type="Proteomes" id="UP001314263"/>
    </source>
</evidence>
<dbReference type="PROSITE" id="PS51203">
    <property type="entry name" value="CS"/>
    <property type="match status" value="1"/>
</dbReference>
<dbReference type="Pfam" id="PF04969">
    <property type="entry name" value="CS"/>
    <property type="match status" value="1"/>
</dbReference>
<proteinExistence type="predicted"/>
<organism evidence="2 3">
    <name type="scientific">Coccomyxa viridis</name>
    <dbReference type="NCBI Taxonomy" id="1274662"/>
    <lineage>
        <taxon>Eukaryota</taxon>
        <taxon>Viridiplantae</taxon>
        <taxon>Chlorophyta</taxon>
        <taxon>core chlorophytes</taxon>
        <taxon>Trebouxiophyceae</taxon>
        <taxon>Trebouxiophyceae incertae sedis</taxon>
        <taxon>Coccomyxaceae</taxon>
        <taxon>Coccomyxa</taxon>
    </lineage>
</organism>
<dbReference type="Gene3D" id="2.60.40.790">
    <property type="match status" value="1"/>
</dbReference>
<dbReference type="PANTHER" id="PTHR12356">
    <property type="entry name" value="NUCLEAR MOVEMENT PROTEIN NUDC"/>
    <property type="match status" value="1"/>
</dbReference>
<name>A0AAV1HU90_9CHLO</name>
<dbReference type="CDD" id="cd06467">
    <property type="entry name" value="p23_NUDC_like"/>
    <property type="match status" value="1"/>
</dbReference>
<dbReference type="SUPFAM" id="SSF49764">
    <property type="entry name" value="HSP20-like chaperones"/>
    <property type="match status" value="1"/>
</dbReference>
<accession>A0AAV1HU90</accession>
<dbReference type="Proteomes" id="UP001314263">
    <property type="component" value="Unassembled WGS sequence"/>
</dbReference>